<evidence type="ECO:0000313" key="2">
    <source>
        <dbReference type="Proteomes" id="UP001163603"/>
    </source>
</evidence>
<dbReference type="Proteomes" id="UP001163603">
    <property type="component" value="Chromosome 10"/>
</dbReference>
<accession>A0ACC0XTR5</accession>
<protein>
    <submittedName>
        <fullName evidence="1">Uncharacterized protein</fullName>
    </submittedName>
</protein>
<gene>
    <name evidence="1" type="ORF">Pint_07655</name>
</gene>
<reference evidence="2" key="1">
    <citation type="journal article" date="2023" name="G3 (Bethesda)">
        <title>Genome assembly and association tests identify interacting loci associated with vigor, precocity, and sex in interspecific pistachio rootstocks.</title>
        <authorList>
            <person name="Palmer W."/>
            <person name="Jacygrad E."/>
            <person name="Sagayaradj S."/>
            <person name="Cavanaugh K."/>
            <person name="Han R."/>
            <person name="Bertier L."/>
            <person name="Beede B."/>
            <person name="Kafkas S."/>
            <person name="Golino D."/>
            <person name="Preece J."/>
            <person name="Michelmore R."/>
        </authorList>
    </citation>
    <scope>NUCLEOTIDE SEQUENCE [LARGE SCALE GENOMIC DNA]</scope>
</reference>
<evidence type="ECO:0000313" key="1">
    <source>
        <dbReference type="EMBL" id="KAJ0024130.1"/>
    </source>
</evidence>
<sequence>MEALIKPIKVKTDVENFTLDDSEANQPLSPVARMFHEPDSNVYIIAMIGLKTKINAEVVKANLVHTLLKHSRFSSLQVVDEMNGGRLIWVPTEVNLDNHVIVPKLDPNDIDSPDKFVEDYISNLSKNKIKMSMPMWDLHLLNVKTSEAESVSVLRVHHSLGDGTSLMSLFLACTRKVSNPTEPPTIPMVKKANSGKSSRGLKGKFIKLWLAMWLLWNTLVDAMMFLATALMLIKDTKTPLKGPLGFGSSPRRFVHRSVSLDDIKLIKNSTRTTINDVMLGVTRAGLSRYLNRKYGELYIGESNKIDNGSSERSNNLPKSIRLRATFFMNLRPIPGIQELADMMKKGTKAKWGNQIGYLIYPVTIALRDNPLDYLREAKAAMDRKKASLEASFSYFLAKYFLKFGGLKMARFPSQTTLWFSNVAGPQEEISLFGHPVAYIAPSCFGQPNGLMIHVVSYANKMTFILSVDDDIIPDPHQLCDDLEVSLNRIKTAVINQ</sequence>
<dbReference type="EMBL" id="CM047745">
    <property type="protein sequence ID" value="KAJ0024130.1"/>
    <property type="molecule type" value="Genomic_DNA"/>
</dbReference>
<comment type="caution">
    <text evidence="1">The sequence shown here is derived from an EMBL/GenBank/DDBJ whole genome shotgun (WGS) entry which is preliminary data.</text>
</comment>
<name>A0ACC0XTR5_9ROSI</name>
<organism evidence="1 2">
    <name type="scientific">Pistacia integerrima</name>
    <dbReference type="NCBI Taxonomy" id="434235"/>
    <lineage>
        <taxon>Eukaryota</taxon>
        <taxon>Viridiplantae</taxon>
        <taxon>Streptophyta</taxon>
        <taxon>Embryophyta</taxon>
        <taxon>Tracheophyta</taxon>
        <taxon>Spermatophyta</taxon>
        <taxon>Magnoliopsida</taxon>
        <taxon>eudicotyledons</taxon>
        <taxon>Gunneridae</taxon>
        <taxon>Pentapetalae</taxon>
        <taxon>rosids</taxon>
        <taxon>malvids</taxon>
        <taxon>Sapindales</taxon>
        <taxon>Anacardiaceae</taxon>
        <taxon>Pistacia</taxon>
    </lineage>
</organism>
<keyword evidence="2" id="KW-1185">Reference proteome</keyword>
<proteinExistence type="predicted"/>